<evidence type="ECO:0000259" key="4">
    <source>
        <dbReference type="PROSITE" id="PS50184"/>
    </source>
</evidence>
<evidence type="ECO:0000313" key="5">
    <source>
        <dbReference type="EMBL" id="GFS77934.1"/>
    </source>
</evidence>
<gene>
    <name evidence="5" type="primary">Fras1_4</name>
    <name evidence="5" type="ORF">NPIL_102291</name>
</gene>
<dbReference type="Gene3D" id="6.20.200.20">
    <property type="match status" value="1"/>
</dbReference>
<keyword evidence="1" id="KW-0645">Protease</keyword>
<comment type="caution">
    <text evidence="5">The sequence shown here is derived from an EMBL/GenBank/DDBJ whole genome shotgun (WGS) entry which is preliminary data.</text>
</comment>
<dbReference type="Proteomes" id="UP000887013">
    <property type="component" value="Unassembled WGS sequence"/>
</dbReference>
<reference evidence="5" key="1">
    <citation type="submission" date="2020-08" db="EMBL/GenBank/DDBJ databases">
        <title>Multicomponent nature underlies the extraordinary mechanical properties of spider dragline silk.</title>
        <authorList>
            <person name="Kono N."/>
            <person name="Nakamura H."/>
            <person name="Mori M."/>
            <person name="Yoshida Y."/>
            <person name="Ohtoshi R."/>
            <person name="Malay A.D."/>
            <person name="Moran D.A.P."/>
            <person name="Tomita M."/>
            <person name="Numata K."/>
            <person name="Arakawa K."/>
        </authorList>
    </citation>
    <scope>NUCLEOTIDE SEQUENCE</scope>
</reference>
<dbReference type="AlphaFoldDB" id="A0A8X6MTW9"/>
<dbReference type="GO" id="GO:0004252">
    <property type="term" value="F:serine-type endopeptidase activity"/>
    <property type="evidence" value="ECO:0007669"/>
    <property type="project" value="TreeGrafter"/>
</dbReference>
<dbReference type="GO" id="GO:0000139">
    <property type="term" value="C:Golgi membrane"/>
    <property type="evidence" value="ECO:0007669"/>
    <property type="project" value="TreeGrafter"/>
</dbReference>
<dbReference type="InterPro" id="IPR001007">
    <property type="entry name" value="VWF_dom"/>
</dbReference>
<dbReference type="SMART" id="SM00181">
    <property type="entry name" value="EGF"/>
    <property type="match status" value="4"/>
</dbReference>
<dbReference type="Gene3D" id="2.10.220.10">
    <property type="entry name" value="Hormone Receptor, Insulin-like Growth Factor Receptor 1, Chain A, domain 2"/>
    <property type="match status" value="3"/>
</dbReference>
<keyword evidence="3" id="KW-0720">Serine protease</keyword>
<dbReference type="SUPFAM" id="SSF57603">
    <property type="entry name" value="FnI-like domain"/>
    <property type="match status" value="1"/>
</dbReference>
<feature type="domain" description="VWFC" evidence="4">
    <location>
        <begin position="32"/>
        <end position="90"/>
    </location>
</feature>
<dbReference type="EMBL" id="BMAW01002303">
    <property type="protein sequence ID" value="GFS77934.1"/>
    <property type="molecule type" value="Genomic_DNA"/>
</dbReference>
<dbReference type="InterPro" id="IPR009030">
    <property type="entry name" value="Growth_fac_rcpt_cys_sf"/>
</dbReference>
<dbReference type="GO" id="GO:0016485">
    <property type="term" value="P:protein processing"/>
    <property type="evidence" value="ECO:0007669"/>
    <property type="project" value="TreeGrafter"/>
</dbReference>
<dbReference type="SMART" id="SM00261">
    <property type="entry name" value="FU"/>
    <property type="match status" value="5"/>
</dbReference>
<accession>A0A8X6MTW9</accession>
<dbReference type="SMART" id="SM00214">
    <property type="entry name" value="VWC"/>
    <property type="match status" value="1"/>
</dbReference>
<sequence>MCPFFFKCTLKLSKKFITVTCVFIYIILCCSGNCIFDGKNYEDGDIWNSSCNICHCQSKNVVCTKIACPAIDCSASEIPVRNDSCCPQCDSLKSGGREGDVESCFTIGCWALNVREKDQCTLCVSKNNEEKCYSRKCPPCGLNLNSFPKQPCCSCVQNICADECATCLKSDQNYCVDCKDRINFLHQGKCRVECPIGYYGDENKECKSCSSSCKTCFGNMTSQCSSCENGYFLQQGRCVKSCGPNFYSSEGYCFECHESCLSCHGPNSSDCISCALSGQLLQDGTCVDECIGHFYVADGYCLACNESCARCLKDGTCQFCEDSFYLEEEYCVPECTPGYYKFLDAYCLPCHDECQSCFGPLPFQCTSCPFGQFLLENSCVWDCGQGYFGDLGAGICGILFLARPLLPLVSTCCALDPSPSNPSVSTTPSSLSLE</sequence>
<evidence type="ECO:0000256" key="1">
    <source>
        <dbReference type="ARBA" id="ARBA00022670"/>
    </source>
</evidence>
<protein>
    <submittedName>
        <fullName evidence="5">Extracellular matrix protein FRAS1</fullName>
    </submittedName>
</protein>
<dbReference type="GO" id="GO:0005802">
    <property type="term" value="C:trans-Golgi network"/>
    <property type="evidence" value="ECO:0007669"/>
    <property type="project" value="TreeGrafter"/>
</dbReference>
<dbReference type="CDD" id="cd00064">
    <property type="entry name" value="FU"/>
    <property type="match status" value="3"/>
</dbReference>
<proteinExistence type="predicted"/>
<dbReference type="PANTHER" id="PTHR42884">
    <property type="entry name" value="PROPROTEIN CONVERTASE SUBTILISIN/KEXIN-RELATED"/>
    <property type="match status" value="1"/>
</dbReference>
<dbReference type="PROSITE" id="PS50184">
    <property type="entry name" value="VWFC_2"/>
    <property type="match status" value="1"/>
</dbReference>
<dbReference type="PANTHER" id="PTHR42884:SF14">
    <property type="entry name" value="NEUROENDOCRINE CONVERTASE 1"/>
    <property type="match status" value="1"/>
</dbReference>
<dbReference type="InterPro" id="IPR006212">
    <property type="entry name" value="Furin_repeat"/>
</dbReference>
<keyword evidence="6" id="KW-1185">Reference proteome</keyword>
<dbReference type="PROSITE" id="PS01208">
    <property type="entry name" value="VWFC_1"/>
    <property type="match status" value="1"/>
</dbReference>
<evidence type="ECO:0000313" key="6">
    <source>
        <dbReference type="Proteomes" id="UP000887013"/>
    </source>
</evidence>
<keyword evidence="2" id="KW-0378">Hydrolase</keyword>
<dbReference type="SMART" id="SM00215">
    <property type="entry name" value="VWC_out"/>
    <property type="match status" value="1"/>
</dbReference>
<evidence type="ECO:0000256" key="3">
    <source>
        <dbReference type="ARBA" id="ARBA00022825"/>
    </source>
</evidence>
<dbReference type="Pfam" id="PF00093">
    <property type="entry name" value="VWC"/>
    <property type="match status" value="1"/>
</dbReference>
<organism evidence="5 6">
    <name type="scientific">Nephila pilipes</name>
    <name type="common">Giant wood spider</name>
    <name type="synonym">Nephila maculata</name>
    <dbReference type="NCBI Taxonomy" id="299642"/>
    <lineage>
        <taxon>Eukaryota</taxon>
        <taxon>Metazoa</taxon>
        <taxon>Ecdysozoa</taxon>
        <taxon>Arthropoda</taxon>
        <taxon>Chelicerata</taxon>
        <taxon>Arachnida</taxon>
        <taxon>Araneae</taxon>
        <taxon>Araneomorphae</taxon>
        <taxon>Entelegynae</taxon>
        <taxon>Araneoidea</taxon>
        <taxon>Nephilidae</taxon>
        <taxon>Nephila</taxon>
    </lineage>
</organism>
<dbReference type="InterPro" id="IPR000742">
    <property type="entry name" value="EGF"/>
</dbReference>
<evidence type="ECO:0000256" key="2">
    <source>
        <dbReference type="ARBA" id="ARBA00022801"/>
    </source>
</evidence>
<dbReference type="OrthoDB" id="6433157at2759"/>
<name>A0A8X6MTW9_NEPPI</name>
<dbReference type="SUPFAM" id="SSF57184">
    <property type="entry name" value="Growth factor receptor domain"/>
    <property type="match status" value="2"/>
</dbReference>